<dbReference type="Proteomes" id="UP000185999">
    <property type="component" value="Unassembled WGS sequence"/>
</dbReference>
<dbReference type="GO" id="GO:0042276">
    <property type="term" value="P:error-prone translesion synthesis"/>
    <property type="evidence" value="ECO:0007669"/>
    <property type="project" value="TreeGrafter"/>
</dbReference>
<dbReference type="InterPro" id="IPR053848">
    <property type="entry name" value="IMS_HHH_1"/>
</dbReference>
<dbReference type="Pfam" id="PF00817">
    <property type="entry name" value="IMS"/>
    <property type="match status" value="1"/>
</dbReference>
<dbReference type="GO" id="GO:0000287">
    <property type="term" value="F:magnesium ion binding"/>
    <property type="evidence" value="ECO:0007669"/>
    <property type="project" value="UniProtKB-UniRule"/>
</dbReference>
<evidence type="ECO:0000256" key="8">
    <source>
        <dbReference type="ARBA" id="ARBA00022723"/>
    </source>
</evidence>
<dbReference type="PANTHER" id="PTHR11076:SF33">
    <property type="entry name" value="DNA POLYMERASE KAPPA"/>
    <property type="match status" value="1"/>
</dbReference>
<dbReference type="Gene3D" id="3.30.70.270">
    <property type="match status" value="1"/>
</dbReference>
<evidence type="ECO:0000313" key="18">
    <source>
        <dbReference type="Proteomes" id="UP000185999"/>
    </source>
</evidence>
<evidence type="ECO:0000256" key="15">
    <source>
        <dbReference type="HAMAP-Rule" id="MF_01113"/>
    </source>
</evidence>
<keyword evidence="9 15" id="KW-0227">DNA damage</keyword>
<dbReference type="NCBIfam" id="NF002677">
    <property type="entry name" value="PRK02406.1"/>
    <property type="match status" value="1"/>
</dbReference>
<feature type="domain" description="UmuC" evidence="16">
    <location>
        <begin position="22"/>
        <end position="203"/>
    </location>
</feature>
<dbReference type="HAMAP" id="MF_01113">
    <property type="entry name" value="DNApol_IV"/>
    <property type="match status" value="1"/>
</dbReference>
<reference evidence="18" key="1">
    <citation type="submission" date="2017-01" db="EMBL/GenBank/DDBJ databases">
        <authorList>
            <person name="Varghese N."/>
            <person name="Submissions S."/>
        </authorList>
    </citation>
    <scope>NUCLEOTIDE SEQUENCE [LARGE SCALE GENOMIC DNA]</scope>
    <source>
        <strain evidence="18">DSM 22306</strain>
    </source>
</reference>
<keyword evidence="10 15" id="KW-0460">Magnesium</keyword>
<evidence type="ECO:0000256" key="1">
    <source>
        <dbReference type="ARBA" id="ARBA00004496"/>
    </source>
</evidence>
<feature type="binding site" evidence="15">
    <location>
        <position position="26"/>
    </location>
    <ligand>
        <name>Mg(2+)</name>
        <dbReference type="ChEBI" id="CHEBI:18420"/>
    </ligand>
</feature>
<evidence type="ECO:0000313" key="17">
    <source>
        <dbReference type="EMBL" id="SIS82018.1"/>
    </source>
</evidence>
<evidence type="ECO:0000256" key="4">
    <source>
        <dbReference type="ARBA" id="ARBA00022490"/>
    </source>
</evidence>
<dbReference type="AlphaFoldDB" id="A0A1N7M7F5"/>
<keyword evidence="3 15" id="KW-0515">Mutator protein</keyword>
<keyword evidence="18" id="KW-1185">Reference proteome</keyword>
<evidence type="ECO:0000256" key="2">
    <source>
        <dbReference type="ARBA" id="ARBA00010945"/>
    </source>
</evidence>
<keyword evidence="7 15" id="KW-0235">DNA replication</keyword>
<dbReference type="InterPro" id="IPR001126">
    <property type="entry name" value="UmuC"/>
</dbReference>
<feature type="active site" evidence="15">
    <location>
        <position position="122"/>
    </location>
</feature>
<proteinExistence type="inferred from homology"/>
<dbReference type="Pfam" id="PF11799">
    <property type="entry name" value="IMS_C"/>
    <property type="match status" value="1"/>
</dbReference>
<dbReference type="FunFam" id="1.10.150.20:FF:000019">
    <property type="entry name" value="DNA polymerase IV"/>
    <property type="match status" value="1"/>
</dbReference>
<comment type="subunit">
    <text evidence="15">Monomer.</text>
</comment>
<feature type="binding site" evidence="15">
    <location>
        <position position="121"/>
    </location>
    <ligand>
        <name>Mg(2+)</name>
        <dbReference type="ChEBI" id="CHEBI:18420"/>
    </ligand>
</feature>
<evidence type="ECO:0000256" key="9">
    <source>
        <dbReference type="ARBA" id="ARBA00022763"/>
    </source>
</evidence>
<feature type="site" description="Substrate discrimination" evidence="15">
    <location>
        <position position="31"/>
    </location>
</feature>
<dbReference type="FunFam" id="3.40.1170.60:FF:000001">
    <property type="entry name" value="DNA polymerase IV"/>
    <property type="match status" value="1"/>
</dbReference>
<keyword evidence="6 15" id="KW-0548">Nucleotidyltransferase</keyword>
<dbReference type="GO" id="GO:0003684">
    <property type="term" value="F:damaged DNA binding"/>
    <property type="evidence" value="ECO:0007669"/>
    <property type="project" value="InterPro"/>
</dbReference>
<evidence type="ECO:0000256" key="3">
    <source>
        <dbReference type="ARBA" id="ARBA00022457"/>
    </source>
</evidence>
<keyword evidence="5 15" id="KW-0808">Transferase</keyword>
<keyword evidence="12 15" id="KW-0238">DNA-binding</keyword>
<organism evidence="17 18">
    <name type="scientific">Neptunomonas antarctica</name>
    <dbReference type="NCBI Taxonomy" id="619304"/>
    <lineage>
        <taxon>Bacteria</taxon>
        <taxon>Pseudomonadati</taxon>
        <taxon>Pseudomonadota</taxon>
        <taxon>Gammaproteobacteria</taxon>
        <taxon>Oceanospirillales</taxon>
        <taxon>Oceanospirillaceae</taxon>
        <taxon>Neptunomonas</taxon>
    </lineage>
</organism>
<dbReference type="SUPFAM" id="SSF100879">
    <property type="entry name" value="Lesion bypass DNA polymerase (Y-family), little finger domain"/>
    <property type="match status" value="1"/>
</dbReference>
<evidence type="ECO:0000256" key="12">
    <source>
        <dbReference type="ARBA" id="ARBA00023125"/>
    </source>
</evidence>
<dbReference type="InterPro" id="IPR017961">
    <property type="entry name" value="DNA_pol_Y-fam_little_finger"/>
</dbReference>
<gene>
    <name evidence="15" type="primary">dinB</name>
    <name evidence="17" type="ORF">SAMN05421760_105237</name>
</gene>
<keyword evidence="4 15" id="KW-0963">Cytoplasm</keyword>
<dbReference type="InterPro" id="IPR043128">
    <property type="entry name" value="Rev_trsase/Diguanyl_cyclase"/>
</dbReference>
<evidence type="ECO:0000256" key="7">
    <source>
        <dbReference type="ARBA" id="ARBA00022705"/>
    </source>
</evidence>
<dbReference type="GO" id="GO:0006281">
    <property type="term" value="P:DNA repair"/>
    <property type="evidence" value="ECO:0007669"/>
    <property type="project" value="UniProtKB-UniRule"/>
</dbReference>
<dbReference type="InterPro" id="IPR043502">
    <property type="entry name" value="DNA/RNA_pol_sf"/>
</dbReference>
<dbReference type="GO" id="GO:0009432">
    <property type="term" value="P:SOS response"/>
    <property type="evidence" value="ECO:0007669"/>
    <property type="project" value="TreeGrafter"/>
</dbReference>
<dbReference type="EMBL" id="FTOE01000005">
    <property type="protein sequence ID" value="SIS82018.1"/>
    <property type="molecule type" value="Genomic_DNA"/>
</dbReference>
<dbReference type="InterPro" id="IPR050116">
    <property type="entry name" value="DNA_polymerase-Y"/>
</dbReference>
<dbReference type="CDD" id="cd03586">
    <property type="entry name" value="PolY_Pol_IV_kappa"/>
    <property type="match status" value="1"/>
</dbReference>
<keyword evidence="11 15" id="KW-0239">DNA-directed DNA polymerase</keyword>
<dbReference type="Gene3D" id="1.10.150.20">
    <property type="entry name" value="5' to 3' exonuclease, C-terminal subdomain"/>
    <property type="match status" value="1"/>
</dbReference>
<keyword evidence="8 15" id="KW-0479">Metal-binding</keyword>
<dbReference type="InterPro" id="IPR022880">
    <property type="entry name" value="DNApol_IV"/>
</dbReference>
<dbReference type="PROSITE" id="PS50173">
    <property type="entry name" value="UMUC"/>
    <property type="match status" value="1"/>
</dbReference>
<name>A0A1N7M7F5_9GAMM</name>
<comment type="cofactor">
    <cofactor evidence="15">
        <name>Mg(2+)</name>
        <dbReference type="ChEBI" id="CHEBI:18420"/>
    </cofactor>
    <text evidence="15">Binds 2 magnesium ions per subunit.</text>
</comment>
<dbReference type="GO" id="GO:0005829">
    <property type="term" value="C:cytosol"/>
    <property type="evidence" value="ECO:0007669"/>
    <property type="project" value="TreeGrafter"/>
</dbReference>
<evidence type="ECO:0000256" key="11">
    <source>
        <dbReference type="ARBA" id="ARBA00022932"/>
    </source>
</evidence>
<dbReference type="EC" id="2.7.7.7" evidence="15"/>
<comment type="subcellular location">
    <subcellularLocation>
        <location evidence="1 15">Cytoplasm</location>
    </subcellularLocation>
</comment>
<comment type="similarity">
    <text evidence="2 15">Belongs to the DNA polymerase type-Y family.</text>
</comment>
<dbReference type="STRING" id="619304.SAMN05421760_105237"/>
<accession>A0A1N7M7F5</accession>
<dbReference type="Pfam" id="PF21999">
    <property type="entry name" value="IMS_HHH_1"/>
    <property type="match status" value="1"/>
</dbReference>
<evidence type="ECO:0000256" key="13">
    <source>
        <dbReference type="ARBA" id="ARBA00023204"/>
    </source>
</evidence>
<comment type="function">
    <text evidence="15">Poorly processive, error-prone DNA polymerase involved in untargeted mutagenesis. Copies undamaged DNA at stalled replication forks, which arise in vivo from mismatched or misaligned primer ends. These misaligned primers can be extended by PolIV. Exhibits no 3'-5' exonuclease (proofreading) activity. May be involved in translesional synthesis, in conjunction with the beta clamp from PolIII.</text>
</comment>
<dbReference type="PANTHER" id="PTHR11076">
    <property type="entry name" value="DNA REPAIR POLYMERASE UMUC / TRANSFERASE FAMILY MEMBER"/>
    <property type="match status" value="1"/>
</dbReference>
<sequence length="424" mass="47870">MNICIYTVITYSFSGFLRMKKIIHCDCDCFFAAVEMRDKPEYKNIPLAIGGRADRRGVIATCNYPARQFGVRSAMATAHALKLCPSLTVIPGEMEKYRNVSAQIMQIYREVTECIEPLSLDEAYLDVSGSNLYKGSATRIAQMLRSRVLQETGITISAGVAPNKFLAKVASDWNKPDGLCVITPDQVESFVENLPVRKLHGVGSKTAEKLQSMGVDTCGDLKTLALSQLTENFGRFGQRLYELSRGVDDRDVVTHRVRKSISVEHTFAADLLSLDECLSHIPELYRELQQRFSRYQDERSIQGLFVKLKFSDFTQTTIEHRTMDHNVLFFSDLMTRGYKRGNKPVRLLGLGFRLKDLPLTEPLLQGPFLPGPLLQGAMLQNGMLQSGMLQSAMLKAPRLKGFPLKNTFYKNKESEGFQQLSFWY</sequence>
<dbReference type="SUPFAM" id="SSF56672">
    <property type="entry name" value="DNA/RNA polymerases"/>
    <property type="match status" value="1"/>
</dbReference>
<protein>
    <recommendedName>
        <fullName evidence="15">DNA polymerase IV</fullName>
        <shortName evidence="15">Pol IV</shortName>
        <ecNumber evidence="15">2.7.7.7</ecNumber>
    </recommendedName>
</protein>
<dbReference type="Gene3D" id="3.30.1490.100">
    <property type="entry name" value="DNA polymerase, Y-family, little finger domain"/>
    <property type="match status" value="1"/>
</dbReference>
<evidence type="ECO:0000256" key="5">
    <source>
        <dbReference type="ARBA" id="ARBA00022679"/>
    </source>
</evidence>
<evidence type="ECO:0000256" key="6">
    <source>
        <dbReference type="ARBA" id="ARBA00022695"/>
    </source>
</evidence>
<evidence type="ECO:0000256" key="10">
    <source>
        <dbReference type="ARBA" id="ARBA00022842"/>
    </source>
</evidence>
<dbReference type="InterPro" id="IPR036775">
    <property type="entry name" value="DNA_pol_Y-fam_lit_finger_sf"/>
</dbReference>
<dbReference type="GO" id="GO:0006261">
    <property type="term" value="P:DNA-templated DNA replication"/>
    <property type="evidence" value="ECO:0007669"/>
    <property type="project" value="UniProtKB-UniRule"/>
</dbReference>
<evidence type="ECO:0000256" key="14">
    <source>
        <dbReference type="ARBA" id="ARBA00049244"/>
    </source>
</evidence>
<dbReference type="GO" id="GO:0003887">
    <property type="term" value="F:DNA-directed DNA polymerase activity"/>
    <property type="evidence" value="ECO:0007669"/>
    <property type="project" value="UniProtKB-UniRule"/>
</dbReference>
<comment type="catalytic activity">
    <reaction evidence="14 15">
        <text>DNA(n) + a 2'-deoxyribonucleoside 5'-triphosphate = DNA(n+1) + diphosphate</text>
        <dbReference type="Rhea" id="RHEA:22508"/>
        <dbReference type="Rhea" id="RHEA-COMP:17339"/>
        <dbReference type="Rhea" id="RHEA-COMP:17340"/>
        <dbReference type="ChEBI" id="CHEBI:33019"/>
        <dbReference type="ChEBI" id="CHEBI:61560"/>
        <dbReference type="ChEBI" id="CHEBI:173112"/>
        <dbReference type="EC" id="2.7.7.7"/>
    </reaction>
</comment>
<dbReference type="Gene3D" id="3.40.1170.60">
    <property type="match status" value="1"/>
</dbReference>
<keyword evidence="13 15" id="KW-0234">DNA repair</keyword>
<evidence type="ECO:0000259" key="16">
    <source>
        <dbReference type="PROSITE" id="PS50173"/>
    </source>
</evidence>